<feature type="region of interest" description="Disordered" evidence="1">
    <location>
        <begin position="199"/>
        <end position="222"/>
    </location>
</feature>
<accession>A0A933L702</accession>
<reference evidence="2" key="1">
    <citation type="submission" date="2020-07" db="EMBL/GenBank/DDBJ databases">
        <title>Huge and variable diversity of episymbiotic CPR bacteria and DPANN archaea in groundwater ecosystems.</title>
        <authorList>
            <person name="He C.Y."/>
            <person name="Keren R."/>
            <person name="Whittaker M."/>
            <person name="Farag I.F."/>
            <person name="Doudna J."/>
            <person name="Cate J.H.D."/>
            <person name="Banfield J.F."/>
        </authorList>
    </citation>
    <scope>NUCLEOTIDE SEQUENCE</scope>
    <source>
        <strain evidence="2">NC_groundwater_1586_Pr3_B-0.1um_66_15</strain>
    </source>
</reference>
<protein>
    <submittedName>
        <fullName evidence="2">Uncharacterized protein</fullName>
    </submittedName>
</protein>
<comment type="caution">
    <text evidence="2">The sequence shown here is derived from an EMBL/GenBank/DDBJ whole genome shotgun (WGS) entry which is preliminary data.</text>
</comment>
<feature type="compositionally biased region" description="Basic and acidic residues" evidence="1">
    <location>
        <begin position="202"/>
        <end position="222"/>
    </location>
</feature>
<evidence type="ECO:0000256" key="1">
    <source>
        <dbReference type="SAM" id="MobiDB-lite"/>
    </source>
</evidence>
<gene>
    <name evidence="2" type="ORF">HY834_17235</name>
</gene>
<organism evidence="2 3">
    <name type="scientific">Devosia nanyangense</name>
    <dbReference type="NCBI Taxonomy" id="1228055"/>
    <lineage>
        <taxon>Bacteria</taxon>
        <taxon>Pseudomonadati</taxon>
        <taxon>Pseudomonadota</taxon>
        <taxon>Alphaproteobacteria</taxon>
        <taxon>Hyphomicrobiales</taxon>
        <taxon>Devosiaceae</taxon>
        <taxon>Devosia</taxon>
    </lineage>
</organism>
<evidence type="ECO:0000313" key="2">
    <source>
        <dbReference type="EMBL" id="MBI4923485.1"/>
    </source>
</evidence>
<dbReference type="Proteomes" id="UP000782610">
    <property type="component" value="Unassembled WGS sequence"/>
</dbReference>
<name>A0A933L702_9HYPH</name>
<evidence type="ECO:0000313" key="3">
    <source>
        <dbReference type="Proteomes" id="UP000782610"/>
    </source>
</evidence>
<proteinExistence type="predicted"/>
<sequence length="222" mass="24564">MDEKALALMRDTGLPVARELAEMLLTRADINNCLISLKVWSEEFSSAVKADDERGHAIGVSLFRDVVTQFVACFDGDTNTYPLVVEEVYPDFEGIAVTFRRLRDLRKSYAAHRYGAARQGVVGIHIDPTTGRYLARGGILATYIGEGEVVHQRLIAIVEQALGFVGARIVELEGRFEKEALAIPPLDRLKLPFARVTPGPEALKKSRGELMRGKEPAPDDEK</sequence>
<dbReference type="AlphaFoldDB" id="A0A933L702"/>
<dbReference type="EMBL" id="JACRAF010000057">
    <property type="protein sequence ID" value="MBI4923485.1"/>
    <property type="molecule type" value="Genomic_DNA"/>
</dbReference>